<protein>
    <submittedName>
        <fullName evidence="2">1785_t:CDS:1</fullName>
    </submittedName>
</protein>
<reference evidence="2 3" key="1">
    <citation type="submission" date="2021-06" db="EMBL/GenBank/DDBJ databases">
        <authorList>
            <person name="Kallberg Y."/>
            <person name="Tangrot J."/>
            <person name="Rosling A."/>
        </authorList>
    </citation>
    <scope>NUCLEOTIDE SEQUENCE [LARGE SCALE GENOMIC DNA]</scope>
    <source>
        <strain evidence="2 3">120-4 pot B 10/14</strain>
    </source>
</reference>
<proteinExistence type="predicted"/>
<organism evidence="2 3">
    <name type="scientific">Gigaspora margarita</name>
    <dbReference type="NCBI Taxonomy" id="4874"/>
    <lineage>
        <taxon>Eukaryota</taxon>
        <taxon>Fungi</taxon>
        <taxon>Fungi incertae sedis</taxon>
        <taxon>Mucoromycota</taxon>
        <taxon>Glomeromycotina</taxon>
        <taxon>Glomeromycetes</taxon>
        <taxon>Diversisporales</taxon>
        <taxon>Gigasporaceae</taxon>
        <taxon>Gigaspora</taxon>
    </lineage>
</organism>
<accession>A0ABM8W2Z4</accession>
<feature type="coiled-coil region" evidence="1">
    <location>
        <begin position="50"/>
        <end position="77"/>
    </location>
</feature>
<dbReference type="Proteomes" id="UP000789901">
    <property type="component" value="Unassembled WGS sequence"/>
</dbReference>
<evidence type="ECO:0000313" key="2">
    <source>
        <dbReference type="EMBL" id="CAG8511460.1"/>
    </source>
</evidence>
<gene>
    <name evidence="2" type="ORF">GMARGA_LOCUS2703</name>
</gene>
<keyword evidence="1" id="KW-0175">Coiled coil</keyword>
<evidence type="ECO:0000313" key="3">
    <source>
        <dbReference type="Proteomes" id="UP000789901"/>
    </source>
</evidence>
<name>A0ABM8W2Z4_GIGMA</name>
<evidence type="ECO:0000256" key="1">
    <source>
        <dbReference type="SAM" id="Coils"/>
    </source>
</evidence>
<comment type="caution">
    <text evidence="2">The sequence shown here is derived from an EMBL/GenBank/DDBJ whole genome shotgun (WGS) entry which is preliminary data.</text>
</comment>
<dbReference type="EMBL" id="CAJVQB010000879">
    <property type="protein sequence ID" value="CAG8511460.1"/>
    <property type="molecule type" value="Genomic_DNA"/>
</dbReference>
<keyword evidence="3" id="KW-1185">Reference proteome</keyword>
<sequence length="90" mass="10358">MIANLETLRETLKTLAIRDENSKNDFFLNNYADHSVPDSFPQMFSYVFSEENINETIKQLRNENATINSEITSNKNDGVIARSKSWKKNG</sequence>